<evidence type="ECO:0000313" key="2">
    <source>
        <dbReference type="Proteomes" id="UP000694892"/>
    </source>
</evidence>
<proteinExistence type="predicted"/>
<gene>
    <name evidence="1" type="ORF">XELAEV_180449502mg</name>
</gene>
<dbReference type="OMA" id="DPFESEV"/>
<dbReference type="AlphaFoldDB" id="A0A974BZI8"/>
<dbReference type="Proteomes" id="UP000694892">
    <property type="component" value="Chromosome 9_10L"/>
</dbReference>
<feature type="non-terminal residue" evidence="1">
    <location>
        <position position="72"/>
    </location>
</feature>
<protein>
    <submittedName>
        <fullName evidence="1">Uncharacterized protein</fullName>
    </submittedName>
</protein>
<feature type="non-terminal residue" evidence="1">
    <location>
        <position position="1"/>
    </location>
</feature>
<sequence length="72" mass="7706">MPNPHCSGPDYEGGAQIIAVFDEHEAPNTNEDAANVIDHSSPDPFEAELSAQRSAFQPLRGEIDVTSSALKI</sequence>
<dbReference type="EMBL" id="CM004482">
    <property type="protein sequence ID" value="OCT63853.1"/>
    <property type="molecule type" value="Genomic_DNA"/>
</dbReference>
<reference evidence="2" key="1">
    <citation type="journal article" date="2016" name="Nature">
        <title>Genome evolution in the allotetraploid frog Xenopus laevis.</title>
        <authorList>
            <person name="Session A.M."/>
            <person name="Uno Y."/>
            <person name="Kwon T."/>
            <person name="Chapman J.A."/>
            <person name="Toyoda A."/>
            <person name="Takahashi S."/>
            <person name="Fukui A."/>
            <person name="Hikosaka A."/>
            <person name="Suzuki A."/>
            <person name="Kondo M."/>
            <person name="van Heeringen S.J."/>
            <person name="Quigley I."/>
            <person name="Heinz S."/>
            <person name="Ogino H."/>
            <person name="Ochi H."/>
            <person name="Hellsten U."/>
            <person name="Lyons J.B."/>
            <person name="Simakov O."/>
            <person name="Putnam N."/>
            <person name="Stites J."/>
            <person name="Kuroki Y."/>
            <person name="Tanaka T."/>
            <person name="Michiue T."/>
            <person name="Watanabe M."/>
            <person name="Bogdanovic O."/>
            <person name="Lister R."/>
            <person name="Georgiou G."/>
            <person name="Paranjpe S.S."/>
            <person name="van Kruijsbergen I."/>
            <person name="Shu S."/>
            <person name="Carlson J."/>
            <person name="Kinoshita T."/>
            <person name="Ohta Y."/>
            <person name="Mawaribuchi S."/>
            <person name="Jenkins J."/>
            <person name="Grimwood J."/>
            <person name="Schmutz J."/>
            <person name="Mitros T."/>
            <person name="Mozaffari S.V."/>
            <person name="Suzuki Y."/>
            <person name="Haramoto Y."/>
            <person name="Yamamoto T.S."/>
            <person name="Takagi C."/>
            <person name="Heald R."/>
            <person name="Miller K."/>
            <person name="Haudenschild C."/>
            <person name="Kitzman J."/>
            <person name="Nakayama T."/>
            <person name="Izutsu Y."/>
            <person name="Robert J."/>
            <person name="Fortriede J."/>
            <person name="Burns K."/>
            <person name="Lotay V."/>
            <person name="Karimi K."/>
            <person name="Yasuoka Y."/>
            <person name="Dichmann D.S."/>
            <person name="Flajnik M.F."/>
            <person name="Houston D.W."/>
            <person name="Shendure J."/>
            <person name="DuPasquier L."/>
            <person name="Vize P.D."/>
            <person name="Zorn A.M."/>
            <person name="Ito M."/>
            <person name="Marcotte E.M."/>
            <person name="Wallingford J.B."/>
            <person name="Ito Y."/>
            <person name="Asashima M."/>
            <person name="Ueno N."/>
            <person name="Matsuda Y."/>
            <person name="Veenstra G.J."/>
            <person name="Fujiyama A."/>
            <person name="Harland R.M."/>
            <person name="Taira M."/>
            <person name="Rokhsar D.S."/>
        </authorList>
    </citation>
    <scope>NUCLEOTIDE SEQUENCE [LARGE SCALE GENOMIC DNA]</scope>
    <source>
        <strain evidence="2">J</strain>
    </source>
</reference>
<accession>A0A974BZI8</accession>
<organism evidence="1 2">
    <name type="scientific">Xenopus laevis</name>
    <name type="common">African clawed frog</name>
    <dbReference type="NCBI Taxonomy" id="8355"/>
    <lineage>
        <taxon>Eukaryota</taxon>
        <taxon>Metazoa</taxon>
        <taxon>Chordata</taxon>
        <taxon>Craniata</taxon>
        <taxon>Vertebrata</taxon>
        <taxon>Euteleostomi</taxon>
        <taxon>Amphibia</taxon>
        <taxon>Batrachia</taxon>
        <taxon>Anura</taxon>
        <taxon>Pipoidea</taxon>
        <taxon>Pipidae</taxon>
        <taxon>Xenopodinae</taxon>
        <taxon>Xenopus</taxon>
        <taxon>Xenopus</taxon>
    </lineage>
</organism>
<evidence type="ECO:0000313" key="1">
    <source>
        <dbReference type="EMBL" id="OCT63853.1"/>
    </source>
</evidence>
<name>A0A974BZI8_XENLA</name>